<dbReference type="AlphaFoldDB" id="A0AAE2VCN8"/>
<gene>
    <name evidence="1" type="ORF">JIN83_10175</name>
</gene>
<name>A0AAE2VCN8_9BACT</name>
<keyword evidence="2" id="KW-1185">Reference proteome</keyword>
<dbReference type="RefSeq" id="WP_309489939.1">
    <property type="nucleotide sequence ID" value="NZ_JAENIG010000006.1"/>
</dbReference>
<evidence type="ECO:0000313" key="2">
    <source>
        <dbReference type="Proteomes" id="UP000634206"/>
    </source>
</evidence>
<dbReference type="InterPro" id="IPR046904">
    <property type="entry name" value="ABC-3C_MC2"/>
</dbReference>
<sequence>MNESALKTPFNSSLETGMRAMIILVTCYPRSLDLQRLVDFDYLVVHSGDVDGPESLHPPLPMRAGELLIRRSIIESGVMLMMSRGFIERVVKDDGIEYLASETAMPFVSSLINSYTKNLQDRAKWVILNFGDASRDSLQSITAKFFDKWTTEFHPLQGSLDN</sequence>
<dbReference type="EMBL" id="JAENIG010000006">
    <property type="protein sequence ID" value="MBK1855326.1"/>
    <property type="molecule type" value="Genomic_DNA"/>
</dbReference>
<proteinExistence type="predicted"/>
<reference evidence="1" key="1">
    <citation type="submission" date="2021-01" db="EMBL/GenBank/DDBJ databases">
        <title>Modified the classification status of verrucomicrobia.</title>
        <authorList>
            <person name="Feng X."/>
        </authorList>
    </citation>
    <scope>NUCLEOTIDE SEQUENCE</scope>
    <source>
        <strain evidence="1">5K15</strain>
    </source>
</reference>
<protein>
    <submittedName>
        <fullName evidence="1">Threonine transporter</fullName>
    </submittedName>
</protein>
<accession>A0AAE2VCN8</accession>
<dbReference type="Proteomes" id="UP000634206">
    <property type="component" value="Unassembled WGS sequence"/>
</dbReference>
<dbReference type="Pfam" id="PF20288">
    <property type="entry name" value="MC2"/>
    <property type="match status" value="1"/>
</dbReference>
<comment type="caution">
    <text evidence="1">The sequence shown here is derived from an EMBL/GenBank/DDBJ whole genome shotgun (WGS) entry which is preliminary data.</text>
</comment>
<evidence type="ECO:0000313" key="1">
    <source>
        <dbReference type="EMBL" id="MBK1855326.1"/>
    </source>
</evidence>
<organism evidence="1 2">
    <name type="scientific">Oceaniferula flava</name>
    <dbReference type="NCBI Taxonomy" id="2800421"/>
    <lineage>
        <taxon>Bacteria</taxon>
        <taxon>Pseudomonadati</taxon>
        <taxon>Verrucomicrobiota</taxon>
        <taxon>Verrucomicrobiia</taxon>
        <taxon>Verrucomicrobiales</taxon>
        <taxon>Verrucomicrobiaceae</taxon>
        <taxon>Oceaniferula</taxon>
    </lineage>
</organism>